<sequence length="239" mass="26471">MIWKTTSSTDRLPRFGDRTIVVARNRRARSLKLSVDPASGTVRLGLPWRQPLAPALAWVETRRGWVEAQLASLPVARPIAPGMTLCIGGDPLVLDWSIEHPRTPARRGDRLVVGGPRELLPARVLRHLRVEALATLTRESRALADANGLDLTQVSVGDPRRRWGSCAADGHIRYSWRLIMAPAFVRHSVVAHEVAHLREHHHGPSFHAFADRLLGGSHVPARDWLAAHGAALHWFGRTA</sequence>
<dbReference type="PANTHER" id="PTHR30399:SF1">
    <property type="entry name" value="UTP PYROPHOSPHATASE"/>
    <property type="match status" value="1"/>
</dbReference>
<organism evidence="2 3">
    <name type="scientific">Sphingomonas jejuensis</name>
    <dbReference type="NCBI Taxonomy" id="904715"/>
    <lineage>
        <taxon>Bacteria</taxon>
        <taxon>Pseudomonadati</taxon>
        <taxon>Pseudomonadota</taxon>
        <taxon>Alphaproteobacteria</taxon>
        <taxon>Sphingomonadales</taxon>
        <taxon>Sphingomonadaceae</taxon>
        <taxon>Sphingomonas</taxon>
    </lineage>
</organism>
<reference evidence="2 3" key="1">
    <citation type="submission" date="2020-03" db="EMBL/GenBank/DDBJ databases">
        <title>Genomic Encyclopedia of Type Strains, Phase IV (KMG-IV): sequencing the most valuable type-strain genomes for metagenomic binning, comparative biology and taxonomic classification.</title>
        <authorList>
            <person name="Goeker M."/>
        </authorList>
    </citation>
    <scope>NUCLEOTIDE SEQUENCE [LARGE SCALE GENOMIC DNA]</scope>
    <source>
        <strain evidence="2 3">DSM 27651</strain>
    </source>
</reference>
<evidence type="ECO:0000313" key="3">
    <source>
        <dbReference type="Proteomes" id="UP000734218"/>
    </source>
</evidence>
<name>A0ABX0XNT4_9SPHN</name>
<dbReference type="RefSeq" id="WP_342449801.1">
    <property type="nucleotide sequence ID" value="NZ_JAATJE010000002.1"/>
</dbReference>
<evidence type="ECO:0000313" key="2">
    <source>
        <dbReference type="EMBL" id="NJC35039.1"/>
    </source>
</evidence>
<dbReference type="CDD" id="cd07344">
    <property type="entry name" value="M48_yhfN_like"/>
    <property type="match status" value="1"/>
</dbReference>
<dbReference type="PANTHER" id="PTHR30399">
    <property type="entry name" value="UNCHARACTERIZED PROTEIN YGJP"/>
    <property type="match status" value="1"/>
</dbReference>
<accession>A0ABX0XNT4</accession>
<protein>
    <recommendedName>
        <fullName evidence="1">YgjP-like metallopeptidase domain-containing protein</fullName>
    </recommendedName>
</protein>
<dbReference type="EMBL" id="JAATJE010000002">
    <property type="protein sequence ID" value="NJC35039.1"/>
    <property type="molecule type" value="Genomic_DNA"/>
</dbReference>
<dbReference type="Pfam" id="PF01863">
    <property type="entry name" value="YgjP-like"/>
    <property type="match status" value="1"/>
</dbReference>
<dbReference type="Proteomes" id="UP000734218">
    <property type="component" value="Unassembled WGS sequence"/>
</dbReference>
<evidence type="ECO:0000259" key="1">
    <source>
        <dbReference type="Pfam" id="PF01863"/>
    </source>
</evidence>
<gene>
    <name evidence="2" type="ORF">GGR88_002553</name>
</gene>
<proteinExistence type="predicted"/>
<dbReference type="InterPro" id="IPR002725">
    <property type="entry name" value="YgjP-like_metallopeptidase"/>
</dbReference>
<dbReference type="Gene3D" id="3.30.2010.10">
    <property type="entry name" value="Metalloproteases ('zincins'), catalytic domain"/>
    <property type="match status" value="1"/>
</dbReference>
<dbReference type="InterPro" id="IPR053136">
    <property type="entry name" value="UTP_pyrophosphatase-like"/>
</dbReference>
<keyword evidence="3" id="KW-1185">Reference proteome</keyword>
<feature type="domain" description="YgjP-like metallopeptidase" evidence="1">
    <location>
        <begin position="32"/>
        <end position="227"/>
    </location>
</feature>
<comment type="caution">
    <text evidence="2">The sequence shown here is derived from an EMBL/GenBank/DDBJ whole genome shotgun (WGS) entry which is preliminary data.</text>
</comment>